<dbReference type="EMBL" id="CP074126">
    <property type="protein sequence ID" value="QUS58158.1"/>
    <property type="molecule type" value="Genomic_DNA"/>
</dbReference>
<evidence type="ECO:0000313" key="1">
    <source>
        <dbReference type="EMBL" id="QUS58158.1"/>
    </source>
</evidence>
<sequence length="152" mass="17089">MNASGAIEDCEDEEESNKNKLTFKVFDGLFGSYRVTFKHDDDYFLMSYSEPARSGKYAFVSGKSGQGRHTFKIGDATFVSDFKPGTVTVIPYGWEHRRSEADLKRTVEASLKQAFGDRANVLTVRVARKVPIDCTKESHGFLKGTETKCKLR</sequence>
<organism evidence="1 2">
    <name type="scientific">Pseudovibrio brasiliensis</name>
    <dbReference type="NCBI Taxonomy" id="1898042"/>
    <lineage>
        <taxon>Bacteria</taxon>
        <taxon>Pseudomonadati</taxon>
        <taxon>Pseudomonadota</taxon>
        <taxon>Alphaproteobacteria</taxon>
        <taxon>Hyphomicrobiales</taxon>
        <taxon>Stappiaceae</taxon>
        <taxon>Pseudovibrio</taxon>
    </lineage>
</organism>
<dbReference type="Proteomes" id="UP000680706">
    <property type="component" value="Chromosome"/>
</dbReference>
<keyword evidence="2" id="KW-1185">Reference proteome</keyword>
<name>A0ABX8ASV4_9HYPH</name>
<proteinExistence type="predicted"/>
<protein>
    <submittedName>
        <fullName evidence="1">Uncharacterized protein</fullName>
    </submittedName>
</protein>
<reference evidence="1 2" key="1">
    <citation type="journal article" date="2021" name="Angew. Chem. Int. Ed. Engl.">
        <title>A novel family of nonribosomal peptides modulate collective behavior in Pseudovibrio bacteria isolated from marine sponges.</title>
        <authorList>
            <person name="Ioca L.P."/>
            <person name="Dai Y."/>
            <person name="Kunakom S."/>
            <person name="Diaz-Espinosa J."/>
            <person name="Krunic A."/>
            <person name="Crnkovic C.M."/>
            <person name="Orjala J."/>
            <person name="Sanchez L.M."/>
            <person name="Ferreira A.G."/>
            <person name="Berlinck R.G.S."/>
            <person name="Eustaquio A.S."/>
        </authorList>
    </citation>
    <scope>NUCLEOTIDE SEQUENCE [LARGE SCALE GENOMIC DNA]</scope>
    <source>
        <strain evidence="1 2">Ab134</strain>
    </source>
</reference>
<gene>
    <name evidence="1" type="ORF">KGB56_18375</name>
</gene>
<accession>A0ABX8ASV4</accession>
<evidence type="ECO:0000313" key="2">
    <source>
        <dbReference type="Proteomes" id="UP000680706"/>
    </source>
</evidence>